<evidence type="ECO:0000256" key="3">
    <source>
        <dbReference type="ARBA" id="ARBA00022692"/>
    </source>
</evidence>
<dbReference type="GO" id="GO:0005886">
    <property type="term" value="C:plasma membrane"/>
    <property type="evidence" value="ECO:0007669"/>
    <property type="project" value="TreeGrafter"/>
</dbReference>
<dbReference type="InterPro" id="IPR000276">
    <property type="entry name" value="GPCR_Rhodpsn"/>
</dbReference>
<feature type="transmembrane region" description="Helical" evidence="10">
    <location>
        <begin position="64"/>
        <end position="84"/>
    </location>
</feature>
<evidence type="ECO:0000256" key="4">
    <source>
        <dbReference type="ARBA" id="ARBA00022989"/>
    </source>
</evidence>
<dbReference type="GO" id="GO:0004983">
    <property type="term" value="F:neuropeptide Y receptor activity"/>
    <property type="evidence" value="ECO:0007669"/>
    <property type="project" value="InterPro"/>
</dbReference>
<evidence type="ECO:0000256" key="10">
    <source>
        <dbReference type="SAM" id="Phobius"/>
    </source>
</evidence>
<name>A0A1Y1NH52_PHOPY</name>
<dbReference type="SUPFAM" id="SSF81321">
    <property type="entry name" value="Family A G protein-coupled receptor-like"/>
    <property type="match status" value="1"/>
</dbReference>
<dbReference type="Gene3D" id="1.20.1070.10">
    <property type="entry name" value="Rhodopsin 7-helix transmembrane proteins"/>
    <property type="match status" value="1"/>
</dbReference>
<accession>A0A1Y1NH52</accession>
<keyword evidence="8 9" id="KW-0807">Transducer</keyword>
<evidence type="ECO:0000256" key="1">
    <source>
        <dbReference type="ARBA" id="ARBA00004141"/>
    </source>
</evidence>
<feature type="transmembrane region" description="Helical" evidence="10">
    <location>
        <begin position="295"/>
        <end position="314"/>
    </location>
</feature>
<dbReference type="PRINTS" id="PR01012">
    <property type="entry name" value="NRPEPTIDEYR"/>
</dbReference>
<evidence type="ECO:0000256" key="7">
    <source>
        <dbReference type="ARBA" id="ARBA00023170"/>
    </source>
</evidence>
<evidence type="ECO:0000256" key="6">
    <source>
        <dbReference type="ARBA" id="ARBA00023136"/>
    </source>
</evidence>
<organism evidence="12">
    <name type="scientific">Photinus pyralis</name>
    <name type="common">Common eastern firefly</name>
    <name type="synonym">Lampyris pyralis</name>
    <dbReference type="NCBI Taxonomy" id="7054"/>
    <lineage>
        <taxon>Eukaryota</taxon>
        <taxon>Metazoa</taxon>
        <taxon>Ecdysozoa</taxon>
        <taxon>Arthropoda</taxon>
        <taxon>Hexapoda</taxon>
        <taxon>Insecta</taxon>
        <taxon>Pterygota</taxon>
        <taxon>Neoptera</taxon>
        <taxon>Endopterygota</taxon>
        <taxon>Coleoptera</taxon>
        <taxon>Polyphaga</taxon>
        <taxon>Elateriformia</taxon>
        <taxon>Elateroidea</taxon>
        <taxon>Lampyridae</taxon>
        <taxon>Lampyrinae</taxon>
        <taxon>Photinus</taxon>
    </lineage>
</organism>
<comment type="subcellular location">
    <subcellularLocation>
        <location evidence="1">Membrane</location>
        <topology evidence="1">Multi-pass membrane protein</topology>
    </subcellularLocation>
</comment>
<feature type="transmembrane region" description="Helical" evidence="10">
    <location>
        <begin position="30"/>
        <end position="52"/>
    </location>
</feature>
<comment type="similarity">
    <text evidence="2 9">Belongs to the G-protein coupled receptor 1 family.</text>
</comment>
<evidence type="ECO:0000259" key="11">
    <source>
        <dbReference type="PROSITE" id="PS50262"/>
    </source>
</evidence>
<feature type="transmembrane region" description="Helical" evidence="10">
    <location>
        <begin position="250"/>
        <end position="275"/>
    </location>
</feature>
<evidence type="ECO:0000256" key="5">
    <source>
        <dbReference type="ARBA" id="ARBA00023040"/>
    </source>
</evidence>
<feature type="transmembrane region" description="Helical" evidence="10">
    <location>
        <begin position="104"/>
        <end position="122"/>
    </location>
</feature>
<sequence>MENETHESVFVNVSKESIIEQFFIKKYDVILLYVPVFLLALTANMLVIAVVIKYHYMRSVTNYFLVNLSVADLLVTMVCMPIAAWDAYTMLWNFGEITCKIAKYLQGVSVASSVFTITAMAVDRYLAITQPFGFCRWFNKKTTIIVIIVMWITSMVVFAPLLFVGVANEDVLTDNLTLVFCQETWDNFYISQDIFGIVCYIVMFAVPGAIMLFAYSLMGRKLCSVRPPFDNEGSCSTQQSYKLVRERKRVAWILLLLALVFAFCWLPYNTINLLIDTRNVKSLDVIDKMSTMKPYMLLLGHANSALNPVIYCVMSRNFRRSVKELIFFTRVSFVSRRSNRMQWVDSTGSTLRGNHHRLKILPAAMTNKRLSRLQSSQKTTRTCAV</sequence>
<keyword evidence="7 9" id="KW-0675">Receptor</keyword>
<keyword evidence="5 9" id="KW-0297">G-protein coupled receptor</keyword>
<protein>
    <recommendedName>
        <fullName evidence="11">G-protein coupled receptors family 1 profile domain-containing protein</fullName>
    </recommendedName>
</protein>
<dbReference type="AlphaFoldDB" id="A0A1Y1NH52"/>
<evidence type="ECO:0000313" key="12">
    <source>
        <dbReference type="EMBL" id="JAV97099.1"/>
    </source>
</evidence>
<dbReference type="InterPro" id="IPR000611">
    <property type="entry name" value="NPY_rcpt"/>
</dbReference>
<dbReference type="PANTHER" id="PTHR45695">
    <property type="entry name" value="LEUCOKININ RECEPTOR-RELATED"/>
    <property type="match status" value="1"/>
</dbReference>
<dbReference type="PRINTS" id="PR00237">
    <property type="entry name" value="GPCRRHODOPSN"/>
</dbReference>
<dbReference type="InterPro" id="IPR017452">
    <property type="entry name" value="GPCR_Rhodpsn_7TM"/>
</dbReference>
<feature type="domain" description="G-protein coupled receptors family 1 profile" evidence="11">
    <location>
        <begin position="43"/>
        <end position="311"/>
    </location>
</feature>
<dbReference type="PANTHER" id="PTHR45695:SF15">
    <property type="entry name" value="OPSIN RH2"/>
    <property type="match status" value="1"/>
</dbReference>
<evidence type="ECO:0000256" key="9">
    <source>
        <dbReference type="RuleBase" id="RU000688"/>
    </source>
</evidence>
<dbReference type="CDD" id="cd14993">
    <property type="entry name" value="7tmA_CCKR-like"/>
    <property type="match status" value="1"/>
</dbReference>
<proteinExistence type="inferred from homology"/>
<dbReference type="PROSITE" id="PS00237">
    <property type="entry name" value="G_PROTEIN_RECEP_F1_1"/>
    <property type="match status" value="1"/>
</dbReference>
<feature type="transmembrane region" description="Helical" evidence="10">
    <location>
        <begin position="194"/>
        <end position="217"/>
    </location>
</feature>
<reference evidence="12" key="1">
    <citation type="journal article" date="2016" name="Sci. Rep.">
        <title>Molecular characterization of firefly nuptial gifts: a multi-omics approach sheds light on postcopulatory sexual selection.</title>
        <authorList>
            <person name="Al-Wathiqui N."/>
            <person name="Fallon T.R."/>
            <person name="South A."/>
            <person name="Weng J.K."/>
            <person name="Lewis S.M."/>
        </authorList>
    </citation>
    <scope>NUCLEOTIDE SEQUENCE</scope>
</reference>
<dbReference type="Pfam" id="PF00001">
    <property type="entry name" value="7tm_1"/>
    <property type="match status" value="1"/>
</dbReference>
<keyword evidence="6 10" id="KW-0472">Membrane</keyword>
<feature type="transmembrane region" description="Helical" evidence="10">
    <location>
        <begin position="143"/>
        <end position="167"/>
    </location>
</feature>
<keyword evidence="4 10" id="KW-1133">Transmembrane helix</keyword>
<evidence type="ECO:0000256" key="8">
    <source>
        <dbReference type="ARBA" id="ARBA00023224"/>
    </source>
</evidence>
<dbReference type="EMBL" id="GEZM01002875">
    <property type="protein sequence ID" value="JAV97099.1"/>
    <property type="molecule type" value="Transcribed_RNA"/>
</dbReference>
<evidence type="ECO:0000256" key="2">
    <source>
        <dbReference type="ARBA" id="ARBA00010663"/>
    </source>
</evidence>
<dbReference type="PROSITE" id="PS50262">
    <property type="entry name" value="G_PROTEIN_RECEP_F1_2"/>
    <property type="match status" value="1"/>
</dbReference>
<keyword evidence="3 9" id="KW-0812">Transmembrane</keyword>